<dbReference type="GO" id="GO:0031250">
    <property type="term" value="C:anaerobic ribonucleoside-triphosphate reductase complex"/>
    <property type="evidence" value="ECO:0007669"/>
    <property type="project" value="TreeGrafter"/>
</dbReference>
<dbReference type="PANTHER" id="PTHR21075">
    <property type="entry name" value="ANAEROBIC RIBONUCLEOSIDE-TRIPHOSPHATE REDUCTASE"/>
    <property type="match status" value="1"/>
</dbReference>
<evidence type="ECO:0000256" key="3">
    <source>
        <dbReference type="PROSITE-ProRule" id="PRU00492"/>
    </source>
</evidence>
<evidence type="ECO:0000313" key="5">
    <source>
        <dbReference type="EMBL" id="ADO84493.1"/>
    </source>
</evidence>
<gene>
    <name evidence="5" type="ordered locus">Ilyop_2738</name>
</gene>
<dbReference type="GO" id="GO:0006260">
    <property type="term" value="P:DNA replication"/>
    <property type="evidence" value="ECO:0007669"/>
    <property type="project" value="InterPro"/>
</dbReference>
<sequence>MFVIKRDGTKVPFNKEKIINAIEKAGIAAGKDIPKEFSVTAASKILNLSSDTEVESIQDMVEKELMQEYPEVAKKYILYRDMRNVERHKRTHIKKAFDGIVTVEKNNINKENANMAGDTPSGQMMTFASETTKDYTHKYLLNQEYSRAHMSGDIHIHDLDYYPTKTSTCVQYDLKKLFDNGFSSKHGKIREPKSISTYAVLATIIFQTNQNEQHGGQAIPAFDFFMAPGVLKSFRRHFRYRALTFLEFDYIEEKSKEVKLIVNSLVTTIDVDDKTKEKLASELNLPLKTVNRLVTIAYNDTKNETHQAMEGFIHNLNTMHSRGGNQVVFSSINYGTDTSPEGRMVAFELLNSTEEGLGDSETPIFPIQILKIKEGITYSEKDFKLACQNWDKAIKGKLEFETPNFDLFIRSCEVSSKRLFPNFVFLDAPFNHNEKWDINDPDRYKYEIATMGCRTRVFENVNGEKTSVGRGNISFTSINMPRLAIRAKLDAERELNGASENEIQKLAIEKFYDRVKNMSLFVGKQLADRFSFQKTALARQFPFMMSNGIWNGGETLGLNEEVGDALSSGTLGIGFIGGHNAMMALFGKGHGSDDTAYETLYNAVKIIKDTAEELSKKHKLNFSALATPAEGLSGRFTKIDKQVFGEITGVNDRDYYINSFHVDVKEDISAIEKIKKEAPFHELTRGGHITYIELDGEAKKNVLAIMKLVKEMHEAGIGYGSINHPVDRCKECGYKGIVQDNCPVCGSTNISKTRRITGYLTGDLDNWNSYKQKEEEDRVKHGM</sequence>
<keyword evidence="2 3" id="KW-0067">ATP-binding</keyword>
<dbReference type="KEGG" id="ipo:Ilyop_2738"/>
<dbReference type="PANTHER" id="PTHR21075:SF0">
    <property type="entry name" value="ANAEROBIC RIBONUCLEOSIDE-TRIPHOSPHATE REDUCTASE"/>
    <property type="match status" value="1"/>
</dbReference>
<keyword evidence="5" id="KW-0614">Plasmid</keyword>
<dbReference type="PROSITE" id="PS51161">
    <property type="entry name" value="ATP_CONE"/>
    <property type="match status" value="1"/>
</dbReference>
<dbReference type="OrthoDB" id="9804622at2"/>
<evidence type="ECO:0000256" key="1">
    <source>
        <dbReference type="ARBA" id="ARBA00022741"/>
    </source>
</evidence>
<evidence type="ECO:0000259" key="4">
    <source>
        <dbReference type="PROSITE" id="PS51161"/>
    </source>
</evidence>
<protein>
    <submittedName>
        <fullName evidence="5">Ribonucleoside-triphosphate reductase class III catalytic subunit</fullName>
        <ecNumber evidence="5">1.17.4.2</ecNumber>
    </submittedName>
</protein>
<keyword evidence="5" id="KW-0560">Oxidoreductase</keyword>
<dbReference type="Pfam" id="PF03477">
    <property type="entry name" value="ATP-cone"/>
    <property type="match status" value="1"/>
</dbReference>
<dbReference type="GO" id="GO:0008998">
    <property type="term" value="F:ribonucleoside-triphosphate reductase (thioredoxin) activity"/>
    <property type="evidence" value="ECO:0007669"/>
    <property type="project" value="UniProtKB-EC"/>
</dbReference>
<reference evidence="5 6" key="1">
    <citation type="journal article" date="2010" name="Stand. Genomic Sci.">
        <title>Complete genome sequence of Ilyobacter polytropus type strain (CuHbu1).</title>
        <authorList>
            <person name="Sikorski J."/>
            <person name="Chertkov O."/>
            <person name="Lapidus A."/>
            <person name="Nolan M."/>
            <person name="Lucas S."/>
            <person name="Del Rio T.G."/>
            <person name="Tice H."/>
            <person name="Cheng J.F."/>
            <person name="Tapia R."/>
            <person name="Han C."/>
            <person name="Goodwin L."/>
            <person name="Pitluck S."/>
            <person name="Liolios K."/>
            <person name="Ivanova N."/>
            <person name="Mavromatis K."/>
            <person name="Mikhailova N."/>
            <person name="Pati A."/>
            <person name="Chen A."/>
            <person name="Palaniappan K."/>
            <person name="Land M."/>
            <person name="Hauser L."/>
            <person name="Chang Y.J."/>
            <person name="Jeffries C.D."/>
            <person name="Brambilla E."/>
            <person name="Yasawong M."/>
            <person name="Rohde M."/>
            <person name="Pukall R."/>
            <person name="Spring S."/>
            <person name="Goker M."/>
            <person name="Woyke T."/>
            <person name="Bristow J."/>
            <person name="Eisen J.A."/>
            <person name="Markowitz V."/>
            <person name="Hugenholtz P."/>
            <person name="Kyrpides N.C."/>
            <person name="Klenk H.P."/>
        </authorList>
    </citation>
    <scope>NUCLEOTIDE SEQUENCE [LARGE SCALE GENOMIC DNA]</scope>
    <source>
        <strain evidence="6">ATCC 51220 / DSM 2926 / LMG 16218 / CuHBu1</strain>
        <plasmid evidence="6">pILYOP01</plasmid>
    </source>
</reference>
<evidence type="ECO:0000256" key="2">
    <source>
        <dbReference type="ARBA" id="ARBA00022840"/>
    </source>
</evidence>
<dbReference type="NCBIfam" id="TIGR02487">
    <property type="entry name" value="NrdD"/>
    <property type="match status" value="1"/>
</dbReference>
<dbReference type="Proteomes" id="UP000006875">
    <property type="component" value="Plasmid pILYOP01"/>
</dbReference>
<dbReference type="NCBIfam" id="NF005497">
    <property type="entry name" value="PRK07111.1"/>
    <property type="match status" value="1"/>
</dbReference>
<dbReference type="HOGENOM" id="CLU_002707_2_1_0"/>
<organism evidence="5 6">
    <name type="scientific">Ilyobacter polytropus (strain ATCC 51220 / DSM 2926 / LMG 16218 / CuHBu1)</name>
    <dbReference type="NCBI Taxonomy" id="572544"/>
    <lineage>
        <taxon>Bacteria</taxon>
        <taxon>Fusobacteriati</taxon>
        <taxon>Fusobacteriota</taxon>
        <taxon>Fusobacteriia</taxon>
        <taxon>Fusobacteriales</taxon>
        <taxon>Fusobacteriaceae</taxon>
        <taxon>Ilyobacter</taxon>
    </lineage>
</organism>
<dbReference type="Pfam" id="PF13597">
    <property type="entry name" value="NRDD"/>
    <property type="match status" value="1"/>
</dbReference>
<keyword evidence="6" id="KW-1185">Reference proteome</keyword>
<dbReference type="GO" id="GO:0005524">
    <property type="term" value="F:ATP binding"/>
    <property type="evidence" value="ECO:0007669"/>
    <property type="project" value="UniProtKB-UniRule"/>
</dbReference>
<dbReference type="Gene3D" id="3.20.70.20">
    <property type="match status" value="1"/>
</dbReference>
<dbReference type="InterPro" id="IPR012833">
    <property type="entry name" value="NrdD"/>
</dbReference>
<dbReference type="GO" id="GO:0009265">
    <property type="term" value="P:2'-deoxyribonucleotide biosynthetic process"/>
    <property type="evidence" value="ECO:0007669"/>
    <property type="project" value="TreeGrafter"/>
</dbReference>
<dbReference type="RefSeq" id="WP_013389146.1">
    <property type="nucleotide sequence ID" value="NC_014633.1"/>
</dbReference>
<dbReference type="EMBL" id="CP002282">
    <property type="protein sequence ID" value="ADO84493.1"/>
    <property type="molecule type" value="Genomic_DNA"/>
</dbReference>
<keyword evidence="1 3" id="KW-0547">Nucleotide-binding</keyword>
<dbReference type="AlphaFoldDB" id="E3HD17"/>
<feature type="domain" description="ATP-cone" evidence="4">
    <location>
        <begin position="1"/>
        <end position="87"/>
    </location>
</feature>
<dbReference type="GO" id="GO:0004748">
    <property type="term" value="F:ribonucleoside-diphosphate reductase activity, thioredoxin disulfide as acceptor"/>
    <property type="evidence" value="ECO:0007669"/>
    <property type="project" value="TreeGrafter"/>
</dbReference>
<geneLocation type="plasmid" evidence="5 6">
    <name>pILYOP01</name>
</geneLocation>
<accession>E3HD17</accession>
<name>E3HD17_ILYPC</name>
<evidence type="ECO:0000313" key="6">
    <source>
        <dbReference type="Proteomes" id="UP000006875"/>
    </source>
</evidence>
<dbReference type="EC" id="1.17.4.2" evidence="5"/>
<proteinExistence type="predicted"/>
<dbReference type="InterPro" id="IPR005144">
    <property type="entry name" value="ATP-cone_dom"/>
</dbReference>
<dbReference type="SUPFAM" id="SSF51998">
    <property type="entry name" value="PFL-like glycyl radical enzymes"/>
    <property type="match status" value="1"/>
</dbReference>